<sequence length="95" mass="10829">MTGIKRPNTSGNNGTSHIQIYLMIQIDTTLYPLRPDSIRRYAMGYRDWTGNEGMWVRTNHDTENKAAHTALWNTVLGDISSYRSRLASPRGQFAL</sequence>
<dbReference type="Proteomes" id="UP001610444">
    <property type="component" value="Unassembled WGS sequence"/>
</dbReference>
<accession>A0ABR4KMM5</accession>
<reference evidence="1 2" key="1">
    <citation type="submission" date="2024-07" db="EMBL/GenBank/DDBJ databases">
        <title>Section-level genome sequencing and comparative genomics of Aspergillus sections Usti and Cavernicolus.</title>
        <authorList>
            <consortium name="Lawrence Berkeley National Laboratory"/>
            <person name="Nybo J.L."/>
            <person name="Vesth T.C."/>
            <person name="Theobald S."/>
            <person name="Frisvad J.C."/>
            <person name="Larsen T.O."/>
            <person name="Kjaerboelling I."/>
            <person name="Rothschild-Mancinelli K."/>
            <person name="Lyhne E.K."/>
            <person name="Kogle M.E."/>
            <person name="Barry K."/>
            <person name="Clum A."/>
            <person name="Na H."/>
            <person name="Ledsgaard L."/>
            <person name="Lin J."/>
            <person name="Lipzen A."/>
            <person name="Kuo A."/>
            <person name="Riley R."/>
            <person name="Mondo S."/>
            <person name="LaButti K."/>
            <person name="Haridas S."/>
            <person name="Pangalinan J."/>
            <person name="Salamov A.A."/>
            <person name="Simmons B.A."/>
            <person name="Magnuson J.K."/>
            <person name="Chen J."/>
            <person name="Drula E."/>
            <person name="Henrissat B."/>
            <person name="Wiebenga A."/>
            <person name="Lubbers R.J."/>
            <person name="Gomes A.C."/>
            <person name="Macurrencykelacurrency M.R."/>
            <person name="Stajich J."/>
            <person name="Grigoriev I.V."/>
            <person name="Mortensen U.H."/>
            <person name="De vries R.P."/>
            <person name="Baker S.E."/>
            <person name="Andersen M.R."/>
        </authorList>
    </citation>
    <scope>NUCLEOTIDE SEQUENCE [LARGE SCALE GENOMIC DNA]</scope>
    <source>
        <strain evidence="1 2">CBS 756.74</strain>
    </source>
</reference>
<protein>
    <submittedName>
        <fullName evidence="1">Uncharacterized protein</fullName>
    </submittedName>
</protein>
<evidence type="ECO:0000313" key="1">
    <source>
        <dbReference type="EMBL" id="KAL2853521.1"/>
    </source>
</evidence>
<evidence type="ECO:0000313" key="2">
    <source>
        <dbReference type="Proteomes" id="UP001610444"/>
    </source>
</evidence>
<dbReference type="GeneID" id="98154752"/>
<keyword evidence="2" id="KW-1185">Reference proteome</keyword>
<proteinExistence type="predicted"/>
<name>A0ABR4KMM5_9EURO</name>
<organism evidence="1 2">
    <name type="scientific">Aspergillus pseudodeflectus</name>
    <dbReference type="NCBI Taxonomy" id="176178"/>
    <lineage>
        <taxon>Eukaryota</taxon>
        <taxon>Fungi</taxon>
        <taxon>Dikarya</taxon>
        <taxon>Ascomycota</taxon>
        <taxon>Pezizomycotina</taxon>
        <taxon>Eurotiomycetes</taxon>
        <taxon>Eurotiomycetidae</taxon>
        <taxon>Eurotiales</taxon>
        <taxon>Aspergillaceae</taxon>
        <taxon>Aspergillus</taxon>
        <taxon>Aspergillus subgen. Nidulantes</taxon>
    </lineage>
</organism>
<dbReference type="RefSeq" id="XP_070900887.1">
    <property type="nucleotide sequence ID" value="XM_071039588.1"/>
</dbReference>
<comment type="caution">
    <text evidence="1">The sequence shown here is derived from an EMBL/GenBank/DDBJ whole genome shotgun (WGS) entry which is preliminary data.</text>
</comment>
<gene>
    <name evidence="1" type="ORF">BJX68DRAFT_233086</name>
</gene>
<dbReference type="EMBL" id="JBFXLR010000013">
    <property type="protein sequence ID" value="KAL2853521.1"/>
    <property type="molecule type" value="Genomic_DNA"/>
</dbReference>